<dbReference type="STRING" id="3641.A0A061GQ49"/>
<dbReference type="InterPro" id="IPR014946">
    <property type="entry name" value="CRR6"/>
</dbReference>
<organism evidence="1 2">
    <name type="scientific">Theobroma cacao</name>
    <name type="common">Cacao</name>
    <name type="synonym">Cocoa</name>
    <dbReference type="NCBI Taxonomy" id="3641"/>
    <lineage>
        <taxon>Eukaryota</taxon>
        <taxon>Viridiplantae</taxon>
        <taxon>Streptophyta</taxon>
        <taxon>Embryophyta</taxon>
        <taxon>Tracheophyta</taxon>
        <taxon>Spermatophyta</taxon>
        <taxon>Magnoliopsida</taxon>
        <taxon>eudicotyledons</taxon>
        <taxon>Gunneridae</taxon>
        <taxon>Pentapetalae</taxon>
        <taxon>rosids</taxon>
        <taxon>malvids</taxon>
        <taxon>Malvales</taxon>
        <taxon>Malvaceae</taxon>
        <taxon>Byttnerioideae</taxon>
        <taxon>Theobroma</taxon>
    </lineage>
</organism>
<dbReference type="Gramene" id="EOY31267">
    <property type="protein sequence ID" value="EOY31267"/>
    <property type="gene ID" value="TCM_038239"/>
</dbReference>
<dbReference type="Pfam" id="PF08847">
    <property type="entry name" value="Crr6"/>
    <property type="match status" value="1"/>
</dbReference>
<dbReference type="HOGENOM" id="CLU_092224_0_0_1"/>
<dbReference type="GO" id="GO:0010275">
    <property type="term" value="P:NAD(P)H dehydrogenase complex assembly"/>
    <property type="evidence" value="ECO:0000318"/>
    <property type="project" value="GO_Central"/>
</dbReference>
<dbReference type="eggNOG" id="ENOG502QTFV">
    <property type="taxonomic scope" value="Eukaryota"/>
</dbReference>
<name>A0A061GQ49_THECC</name>
<dbReference type="PANTHER" id="PTHR35724">
    <property type="entry name" value="PROTEIN CHLORORESPIRATORY REDUCTION 6, CHLOROPLASTIC"/>
    <property type="match status" value="1"/>
</dbReference>
<dbReference type="EMBL" id="CM001887">
    <property type="protein sequence ID" value="EOY31267.1"/>
    <property type="molecule type" value="Genomic_DNA"/>
</dbReference>
<accession>A0A061GQ49</accession>
<dbReference type="GO" id="GO:0009507">
    <property type="term" value="C:chloroplast"/>
    <property type="evidence" value="ECO:0000318"/>
    <property type="project" value="GO_Central"/>
</dbReference>
<dbReference type="Proteomes" id="UP000026915">
    <property type="component" value="Chromosome 9"/>
</dbReference>
<evidence type="ECO:0000313" key="2">
    <source>
        <dbReference type="Proteomes" id="UP000026915"/>
    </source>
</evidence>
<protein>
    <submittedName>
        <fullName evidence="1">Chlororespiratory reduction 6</fullName>
    </submittedName>
</protein>
<dbReference type="OMA" id="VPHQMNM"/>
<proteinExistence type="predicted"/>
<gene>
    <name evidence="1" type="ORF">TCM_038239</name>
</gene>
<dbReference type="PANTHER" id="PTHR35724:SF1">
    <property type="entry name" value="PROTEIN CHLORORESPIRATORY REDUCTION 6, CHLOROPLASTIC"/>
    <property type="match status" value="1"/>
</dbReference>
<evidence type="ECO:0000313" key="1">
    <source>
        <dbReference type="EMBL" id="EOY31267.1"/>
    </source>
</evidence>
<dbReference type="GO" id="GO:0009535">
    <property type="term" value="C:chloroplast thylakoid membrane"/>
    <property type="evidence" value="ECO:0007669"/>
    <property type="project" value="EnsemblPlants"/>
</dbReference>
<sequence>MATAINPLLPLSPSLKHTIIPSSTPWISCKPISGSVAALTITRFSRQRGQVAVSVSFNPSGNFDLSLYGDEDDSPQVEPPLPPSEGRFDVVIDNDAIRRLDLSPFQIATGITSPSSAEAKEFLERTIGFTINYTRDDPHDPRELSEFPDIRLWFVRLDATYPWLPVLLDWRAGELARYAAMLVPHQMSMRMGVVFNPEALELFIMKKVFIVYAWLKQQGIPKPRLKTSDMARMLGFGIGDELFDLIDQHALDSS</sequence>
<dbReference type="InParanoid" id="A0A061GQ49"/>
<keyword evidence="2" id="KW-1185">Reference proteome</keyword>
<dbReference type="NCBIfam" id="NF038024">
    <property type="entry name" value="CRR6_slr1097"/>
    <property type="match status" value="1"/>
</dbReference>
<dbReference type="FunCoup" id="A0A061GQ49">
    <property type="interactions" value="888"/>
</dbReference>
<reference evidence="1 2" key="1">
    <citation type="journal article" date="2013" name="Genome Biol.">
        <title>The genome sequence of the most widely cultivated cacao type and its use to identify candidate genes regulating pod color.</title>
        <authorList>
            <person name="Motamayor J.C."/>
            <person name="Mockaitis K."/>
            <person name="Schmutz J."/>
            <person name="Haiminen N."/>
            <person name="Iii D.L."/>
            <person name="Cornejo O."/>
            <person name="Findley S.D."/>
            <person name="Zheng P."/>
            <person name="Utro F."/>
            <person name="Royaert S."/>
            <person name="Saski C."/>
            <person name="Jenkins J."/>
            <person name="Podicheti R."/>
            <person name="Zhao M."/>
            <person name="Scheffler B.E."/>
            <person name="Stack J.C."/>
            <person name="Feltus F.A."/>
            <person name="Mustiga G.M."/>
            <person name="Amores F."/>
            <person name="Phillips W."/>
            <person name="Marelli J.P."/>
            <person name="May G.D."/>
            <person name="Shapiro H."/>
            <person name="Ma J."/>
            <person name="Bustamante C.D."/>
            <person name="Schnell R.J."/>
            <person name="Main D."/>
            <person name="Gilbert D."/>
            <person name="Parida L."/>
            <person name="Kuhn D.N."/>
        </authorList>
    </citation>
    <scope>NUCLEOTIDE SEQUENCE [LARGE SCALE GENOMIC DNA]</scope>
    <source>
        <strain evidence="2">cv. Matina 1-6</strain>
    </source>
</reference>
<dbReference type="AlphaFoldDB" id="A0A061GQ49"/>